<evidence type="ECO:0000313" key="1">
    <source>
        <dbReference type="EMBL" id="KKN16038.1"/>
    </source>
</evidence>
<gene>
    <name evidence="1" type="ORF">LCGC14_0980000</name>
</gene>
<accession>A0A0F9RFK4</accession>
<sequence>MKVPIVYLCIHERLREKFRFQTFSSKEVLWILGKVYHIKKKFHYPILKELESFDLIDRINRNEIVLLKHNIDLNNTSEIYRSVGLY</sequence>
<dbReference type="AlphaFoldDB" id="A0A0F9RFK4"/>
<reference evidence="1" key="1">
    <citation type="journal article" date="2015" name="Nature">
        <title>Complex archaea that bridge the gap between prokaryotes and eukaryotes.</title>
        <authorList>
            <person name="Spang A."/>
            <person name="Saw J.H."/>
            <person name="Jorgensen S.L."/>
            <person name="Zaremba-Niedzwiedzka K."/>
            <person name="Martijn J."/>
            <person name="Lind A.E."/>
            <person name="van Eijk R."/>
            <person name="Schleper C."/>
            <person name="Guy L."/>
            <person name="Ettema T.J."/>
        </authorList>
    </citation>
    <scope>NUCLEOTIDE SEQUENCE</scope>
</reference>
<protein>
    <submittedName>
        <fullName evidence="1">Uncharacterized protein</fullName>
    </submittedName>
</protein>
<dbReference type="EMBL" id="LAZR01003653">
    <property type="protein sequence ID" value="KKN16038.1"/>
    <property type="molecule type" value="Genomic_DNA"/>
</dbReference>
<name>A0A0F9RFK4_9ZZZZ</name>
<organism evidence="1">
    <name type="scientific">marine sediment metagenome</name>
    <dbReference type="NCBI Taxonomy" id="412755"/>
    <lineage>
        <taxon>unclassified sequences</taxon>
        <taxon>metagenomes</taxon>
        <taxon>ecological metagenomes</taxon>
    </lineage>
</organism>
<comment type="caution">
    <text evidence="1">The sequence shown here is derived from an EMBL/GenBank/DDBJ whole genome shotgun (WGS) entry which is preliminary data.</text>
</comment>
<proteinExistence type="predicted"/>